<dbReference type="EMBL" id="DS017007">
    <property type="protein sequence ID" value="KMU88844.1"/>
    <property type="molecule type" value="Genomic_DNA"/>
</dbReference>
<name>A0A0J8RXF7_COCIT</name>
<evidence type="ECO:0000313" key="1">
    <source>
        <dbReference type="EMBL" id="KMU88844.1"/>
    </source>
</evidence>
<protein>
    <submittedName>
        <fullName evidence="1">Uncharacterized protein</fullName>
    </submittedName>
</protein>
<accession>A0A0J8RXF7</accession>
<dbReference type="Proteomes" id="UP000054563">
    <property type="component" value="Unassembled WGS sequence"/>
</dbReference>
<proteinExistence type="predicted"/>
<dbReference type="OrthoDB" id="4209795at2759"/>
<dbReference type="STRING" id="396776.A0A0J8RXF7"/>
<dbReference type="VEuPathDB" id="FungiDB:CIHG_06511"/>
<organism evidence="1 2">
    <name type="scientific">Coccidioides immitis H538.4</name>
    <dbReference type="NCBI Taxonomy" id="396776"/>
    <lineage>
        <taxon>Eukaryota</taxon>
        <taxon>Fungi</taxon>
        <taxon>Dikarya</taxon>
        <taxon>Ascomycota</taxon>
        <taxon>Pezizomycotina</taxon>
        <taxon>Eurotiomycetes</taxon>
        <taxon>Eurotiomycetidae</taxon>
        <taxon>Onygenales</taxon>
        <taxon>Onygenaceae</taxon>
        <taxon>Coccidioides</taxon>
    </lineage>
</organism>
<dbReference type="AlphaFoldDB" id="A0A0J8RXF7"/>
<evidence type="ECO:0000313" key="2">
    <source>
        <dbReference type="Proteomes" id="UP000054563"/>
    </source>
</evidence>
<reference evidence="2" key="1">
    <citation type="journal article" date="2010" name="Genome Res.">
        <title>Population genomic sequencing of Coccidioides fungi reveals recent hybridization and transposon control.</title>
        <authorList>
            <person name="Neafsey D.E."/>
            <person name="Barker B.M."/>
            <person name="Sharpton T.J."/>
            <person name="Stajich J.E."/>
            <person name="Park D.J."/>
            <person name="Whiston E."/>
            <person name="Hung C.-Y."/>
            <person name="McMahan C."/>
            <person name="White J."/>
            <person name="Sykes S."/>
            <person name="Heiman D."/>
            <person name="Young S."/>
            <person name="Zeng Q."/>
            <person name="Abouelleil A."/>
            <person name="Aftuck L."/>
            <person name="Bessette D."/>
            <person name="Brown A."/>
            <person name="FitzGerald M."/>
            <person name="Lui A."/>
            <person name="Macdonald J.P."/>
            <person name="Priest M."/>
            <person name="Orbach M.J."/>
            <person name="Galgiani J.N."/>
            <person name="Kirkland T.N."/>
            <person name="Cole G.T."/>
            <person name="Birren B.W."/>
            <person name="Henn M.R."/>
            <person name="Taylor J.W."/>
            <person name="Rounsley S.D."/>
        </authorList>
    </citation>
    <scope>NUCLEOTIDE SEQUENCE [LARGE SCALE GENOMIC DNA]</scope>
    <source>
        <strain evidence="2">H538.4</strain>
    </source>
</reference>
<gene>
    <name evidence="1" type="ORF">CIHG_06511</name>
</gene>
<sequence>MAGQSNLPPLAPAPKNQGLVITRDSEVNLNGHFFNNLTAAMEYIDNQAPHYCYGLQVELMNALMRVTNVLTKKLTAFANLLQEMPYTNKALLLETMVFYSHWLFHSHLAHNIQFKILLEALLPQAAPEIY</sequence>